<evidence type="ECO:0000313" key="1">
    <source>
        <dbReference type="EMBL" id="GEO18527.1"/>
    </source>
</evidence>
<dbReference type="RefSeq" id="WP_170285165.1">
    <property type="nucleotide sequence ID" value="NZ_BJYU01000203.1"/>
</dbReference>
<reference evidence="1 2" key="1">
    <citation type="submission" date="2019-07" db="EMBL/GenBank/DDBJ databases">
        <title>Whole genome shotgun sequence of Microvirga aerophila NBRC 106136.</title>
        <authorList>
            <person name="Hosoyama A."/>
            <person name="Uohara A."/>
            <person name="Ohji S."/>
            <person name="Ichikawa N."/>
        </authorList>
    </citation>
    <scope>NUCLEOTIDE SEQUENCE [LARGE SCALE GENOMIC DNA]</scope>
    <source>
        <strain evidence="1 2">NBRC 106136</strain>
    </source>
</reference>
<dbReference type="Proteomes" id="UP000321085">
    <property type="component" value="Unassembled WGS sequence"/>
</dbReference>
<gene>
    <name evidence="1" type="ORF">MAE02_62230</name>
</gene>
<dbReference type="AlphaFoldDB" id="A0A512C3B0"/>
<sequence length="61" mass="6464">MTQPGCGLWRGQPATQDKAGGVGLQMIRDWIVQFNAHGPEGLLDGKAPGNACKLHANTPRP</sequence>
<comment type="caution">
    <text evidence="1">The sequence shown here is derived from an EMBL/GenBank/DDBJ whole genome shotgun (WGS) entry which is preliminary data.</text>
</comment>
<protein>
    <submittedName>
        <fullName evidence="1">Uncharacterized protein</fullName>
    </submittedName>
</protein>
<organism evidence="1 2">
    <name type="scientific">Microvirga aerophila</name>
    <dbReference type="NCBI Taxonomy" id="670291"/>
    <lineage>
        <taxon>Bacteria</taxon>
        <taxon>Pseudomonadati</taxon>
        <taxon>Pseudomonadota</taxon>
        <taxon>Alphaproteobacteria</taxon>
        <taxon>Hyphomicrobiales</taxon>
        <taxon>Methylobacteriaceae</taxon>
        <taxon>Microvirga</taxon>
    </lineage>
</organism>
<evidence type="ECO:0000313" key="2">
    <source>
        <dbReference type="Proteomes" id="UP000321085"/>
    </source>
</evidence>
<accession>A0A512C3B0</accession>
<keyword evidence="2" id="KW-1185">Reference proteome</keyword>
<dbReference type="EMBL" id="BJYU01000203">
    <property type="protein sequence ID" value="GEO18527.1"/>
    <property type="molecule type" value="Genomic_DNA"/>
</dbReference>
<name>A0A512C3B0_9HYPH</name>
<proteinExistence type="predicted"/>